<reference evidence="1 2" key="2">
    <citation type="journal article" date="2022" name="Mol. Ecol. Resour.">
        <title>The genomes of chicory, endive, great burdock and yacon provide insights into Asteraceae paleo-polyploidization history and plant inulin production.</title>
        <authorList>
            <person name="Fan W."/>
            <person name="Wang S."/>
            <person name="Wang H."/>
            <person name="Wang A."/>
            <person name="Jiang F."/>
            <person name="Liu H."/>
            <person name="Zhao H."/>
            <person name="Xu D."/>
            <person name="Zhang Y."/>
        </authorList>
    </citation>
    <scope>NUCLEOTIDE SEQUENCE [LARGE SCALE GENOMIC DNA]</scope>
    <source>
        <strain evidence="2">cv. Niubang</strain>
    </source>
</reference>
<dbReference type="Proteomes" id="UP001055879">
    <property type="component" value="Linkage Group LG09"/>
</dbReference>
<dbReference type="EMBL" id="CM042055">
    <property type="protein sequence ID" value="KAI3702124.1"/>
    <property type="molecule type" value="Genomic_DNA"/>
</dbReference>
<reference evidence="2" key="1">
    <citation type="journal article" date="2022" name="Mol. Ecol. Resour.">
        <title>The genomes of chicory, endive, great burdock and yacon provide insights into Asteraceae palaeo-polyploidization history and plant inulin production.</title>
        <authorList>
            <person name="Fan W."/>
            <person name="Wang S."/>
            <person name="Wang H."/>
            <person name="Wang A."/>
            <person name="Jiang F."/>
            <person name="Liu H."/>
            <person name="Zhao H."/>
            <person name="Xu D."/>
            <person name="Zhang Y."/>
        </authorList>
    </citation>
    <scope>NUCLEOTIDE SEQUENCE [LARGE SCALE GENOMIC DNA]</scope>
    <source>
        <strain evidence="2">cv. Niubang</strain>
    </source>
</reference>
<comment type="caution">
    <text evidence="1">The sequence shown here is derived from an EMBL/GenBank/DDBJ whole genome shotgun (WGS) entry which is preliminary data.</text>
</comment>
<accession>A0ACB8ZWP1</accession>
<evidence type="ECO:0000313" key="1">
    <source>
        <dbReference type="EMBL" id="KAI3702124.1"/>
    </source>
</evidence>
<sequence length="342" mass="38217">MESPPKGNVHEASKSSGLSPHTTVPSRVSVDNEAMHVDVTARFIDEGPSRQQETRKSVFERLSGENKDQSNLCSTKRRETVDNDGFTRVERKQWRKKEKQPKGPIAVQASQNIGVAATSHNIQMVDDLGSNLVMNEDNQQVKTVTGECRDKEKNDKMPCMENQKDCSKLDNCDKEGENVRTTTPTPLFAAVLSSFKPRQGIPLDQQNSNRFTALACDESSGDDVDHTLMEHREDSSAKEVLTEISGEWLPLWLKCLPSLSSALLPTLNDLRLKPHGKAALPTRVWPSWVEQRAGDLDHMVRRRVVSCEVWHASGTRKGLKAMQLLTGQLRYTKSHIGHTTSP</sequence>
<name>A0ACB8ZWP1_ARCLA</name>
<gene>
    <name evidence="1" type="ORF">L6452_27838</name>
</gene>
<protein>
    <submittedName>
        <fullName evidence="1">Uncharacterized protein</fullName>
    </submittedName>
</protein>
<organism evidence="1 2">
    <name type="scientific">Arctium lappa</name>
    <name type="common">Greater burdock</name>
    <name type="synonym">Lappa major</name>
    <dbReference type="NCBI Taxonomy" id="4217"/>
    <lineage>
        <taxon>Eukaryota</taxon>
        <taxon>Viridiplantae</taxon>
        <taxon>Streptophyta</taxon>
        <taxon>Embryophyta</taxon>
        <taxon>Tracheophyta</taxon>
        <taxon>Spermatophyta</taxon>
        <taxon>Magnoliopsida</taxon>
        <taxon>eudicotyledons</taxon>
        <taxon>Gunneridae</taxon>
        <taxon>Pentapetalae</taxon>
        <taxon>asterids</taxon>
        <taxon>campanulids</taxon>
        <taxon>Asterales</taxon>
        <taxon>Asteraceae</taxon>
        <taxon>Carduoideae</taxon>
        <taxon>Cardueae</taxon>
        <taxon>Arctiinae</taxon>
        <taxon>Arctium</taxon>
    </lineage>
</organism>
<proteinExistence type="predicted"/>
<keyword evidence="2" id="KW-1185">Reference proteome</keyword>
<evidence type="ECO:0000313" key="2">
    <source>
        <dbReference type="Proteomes" id="UP001055879"/>
    </source>
</evidence>